<proteinExistence type="predicted"/>
<organism evidence="1 2">
    <name type="scientific">Colwellia marinimaniae</name>
    <dbReference type="NCBI Taxonomy" id="1513592"/>
    <lineage>
        <taxon>Bacteria</taxon>
        <taxon>Pseudomonadati</taxon>
        <taxon>Pseudomonadota</taxon>
        <taxon>Gammaproteobacteria</taxon>
        <taxon>Alteromonadales</taxon>
        <taxon>Colwelliaceae</taxon>
        <taxon>Colwellia</taxon>
    </lineage>
</organism>
<dbReference type="Proteomes" id="UP000197068">
    <property type="component" value="Unassembled WGS sequence"/>
</dbReference>
<evidence type="ECO:0000313" key="1">
    <source>
        <dbReference type="EMBL" id="GAW95500.1"/>
    </source>
</evidence>
<accession>A0ABQ0MT24</accession>
<name>A0ABQ0MT24_9GAMM</name>
<dbReference type="RefSeq" id="WP_057183508.1">
    <property type="nucleotide sequence ID" value="NZ_BDQM01000006.1"/>
</dbReference>
<evidence type="ECO:0000313" key="2">
    <source>
        <dbReference type="Proteomes" id="UP000197068"/>
    </source>
</evidence>
<protein>
    <submittedName>
        <fullName evidence="1">Uncharacterized protein</fullName>
    </submittedName>
</protein>
<reference evidence="1 2" key="1">
    <citation type="submission" date="2017-06" db="EMBL/GenBank/DDBJ databases">
        <title>Whole Genome Sequences of Colwellia marinimaniae MTCD1.</title>
        <authorList>
            <person name="Kusumoto H."/>
            <person name="Inoue M."/>
            <person name="Tanikawa K."/>
            <person name="Maeji H."/>
            <person name="Cameron J.H."/>
            <person name="Bartlett D.H."/>
        </authorList>
    </citation>
    <scope>NUCLEOTIDE SEQUENCE [LARGE SCALE GENOMIC DNA]</scope>
    <source>
        <strain evidence="1 2">MTCD1</strain>
    </source>
</reference>
<comment type="caution">
    <text evidence="1">The sequence shown here is derived from an EMBL/GenBank/DDBJ whole genome shotgun (WGS) entry which is preliminary data.</text>
</comment>
<sequence length="78" mass="8688">MTTNKKAPASKYMAGDIRHLINNAIQQELVNLPVTLAEIKDPVQRLNFLTKLMPFVCAPIKQVGVLTARREIGEDNIS</sequence>
<keyword evidence="2" id="KW-1185">Reference proteome</keyword>
<gene>
    <name evidence="1" type="ORF">MTCD1_01102</name>
</gene>
<dbReference type="EMBL" id="BDQM01000006">
    <property type="protein sequence ID" value="GAW95500.1"/>
    <property type="molecule type" value="Genomic_DNA"/>
</dbReference>